<keyword evidence="1" id="KW-0808">Transferase</keyword>
<dbReference type="CDD" id="cd16917">
    <property type="entry name" value="HATPase_UhpB-NarQ-NarX-like"/>
    <property type="match status" value="1"/>
</dbReference>
<keyword evidence="2 9" id="KW-0418">Kinase</keyword>
<keyword evidence="4" id="KW-0812">Transmembrane</keyword>
<dbReference type="AlphaFoldDB" id="A0A7W7ZIS2"/>
<dbReference type="Pfam" id="PF07730">
    <property type="entry name" value="HisKA_3"/>
    <property type="match status" value="1"/>
</dbReference>
<evidence type="ECO:0000259" key="8">
    <source>
        <dbReference type="Pfam" id="PF07730"/>
    </source>
</evidence>
<feature type="domain" description="Two component regulator three Y" evidence="7">
    <location>
        <begin position="691"/>
        <end position="752"/>
    </location>
</feature>
<evidence type="ECO:0000256" key="4">
    <source>
        <dbReference type="SAM" id="Phobius"/>
    </source>
</evidence>
<feature type="transmembrane region" description="Helical" evidence="4">
    <location>
        <begin position="761"/>
        <end position="780"/>
    </location>
</feature>
<dbReference type="GO" id="GO:0000155">
    <property type="term" value="F:phosphorelay sensor kinase activity"/>
    <property type="evidence" value="ECO:0007669"/>
    <property type="project" value="InterPro"/>
</dbReference>
<dbReference type="GO" id="GO:0016020">
    <property type="term" value="C:membrane"/>
    <property type="evidence" value="ECO:0007669"/>
    <property type="project" value="InterPro"/>
</dbReference>
<dbReference type="InterPro" id="IPR015943">
    <property type="entry name" value="WD40/YVTN_repeat-like_dom_sf"/>
</dbReference>
<dbReference type="PANTHER" id="PTHR24421">
    <property type="entry name" value="NITRATE/NITRITE SENSOR PROTEIN NARX-RELATED"/>
    <property type="match status" value="1"/>
</dbReference>
<dbReference type="PANTHER" id="PTHR24421:SF62">
    <property type="entry name" value="SENSORY TRANSDUCTION HISTIDINE KINASE"/>
    <property type="match status" value="1"/>
</dbReference>
<dbReference type="EMBL" id="JACHIP010000016">
    <property type="protein sequence ID" value="MBB5060651.1"/>
    <property type="molecule type" value="Genomic_DNA"/>
</dbReference>
<evidence type="ECO:0000313" key="10">
    <source>
        <dbReference type="Proteomes" id="UP000540989"/>
    </source>
</evidence>
<evidence type="ECO:0000259" key="7">
    <source>
        <dbReference type="Pfam" id="PF07495"/>
    </source>
</evidence>
<evidence type="ECO:0000313" key="9">
    <source>
        <dbReference type="EMBL" id="MBB5060651.1"/>
    </source>
</evidence>
<dbReference type="InterPro" id="IPR036890">
    <property type="entry name" value="HATPase_C_sf"/>
</dbReference>
<dbReference type="InterPro" id="IPR011123">
    <property type="entry name" value="Y_Y_Y"/>
</dbReference>
<keyword evidence="4" id="KW-0472">Membrane</keyword>
<keyword evidence="3" id="KW-0902">Two-component regulatory system</keyword>
<dbReference type="SUPFAM" id="SSF63829">
    <property type="entry name" value="Calcium-dependent phosphotriesterase"/>
    <property type="match status" value="3"/>
</dbReference>
<dbReference type="InterPro" id="IPR003594">
    <property type="entry name" value="HATPase_dom"/>
</dbReference>
<dbReference type="InterPro" id="IPR011712">
    <property type="entry name" value="Sig_transdc_His_kin_sub3_dim/P"/>
</dbReference>
<feature type="domain" description="Signal transduction histidine kinase subgroup 3 dimerisation and phosphoacceptor" evidence="8">
    <location>
        <begin position="799"/>
        <end position="863"/>
    </location>
</feature>
<dbReference type="Pfam" id="PF07494">
    <property type="entry name" value="Reg_prop"/>
    <property type="match status" value="1"/>
</dbReference>
<evidence type="ECO:0000259" key="6">
    <source>
        <dbReference type="Pfam" id="PF02518"/>
    </source>
</evidence>
<feature type="chain" id="PRO_5031139187" evidence="5">
    <location>
        <begin position="25"/>
        <end position="996"/>
    </location>
</feature>
<dbReference type="InterPro" id="IPR050482">
    <property type="entry name" value="Sensor_HK_TwoCompSys"/>
</dbReference>
<keyword evidence="5" id="KW-0732">Signal</keyword>
<proteinExistence type="predicted"/>
<dbReference type="GO" id="GO:0046983">
    <property type="term" value="F:protein dimerization activity"/>
    <property type="evidence" value="ECO:0007669"/>
    <property type="project" value="InterPro"/>
</dbReference>
<organism evidence="9 10">
    <name type="scientific">Granulicella aggregans</name>
    <dbReference type="NCBI Taxonomy" id="474949"/>
    <lineage>
        <taxon>Bacteria</taxon>
        <taxon>Pseudomonadati</taxon>
        <taxon>Acidobacteriota</taxon>
        <taxon>Terriglobia</taxon>
        <taxon>Terriglobales</taxon>
        <taxon>Acidobacteriaceae</taxon>
        <taxon>Granulicella</taxon>
    </lineage>
</organism>
<sequence length="996" mass="108713">MAKSWFRVMLMLCLSALLTLPAWSVDPTKRIHQYAHTAWRTSEGIFDSPPTAFAQTKDGYLWIGSASSLLRFDGVRFVKFTDAQGTKLASNSVFSLLTDRDGSLWIGTSLGLSHLKDGVLTNLTSSRAGIRGIAQDDAGAIWVARANMLDPGGGALCKVEGDALQCFGPAQGVQMPFAATVVCDHEGNVWLGGAQTYTRWNPKSQTVYAPETFKNNADNAAIGAMGIAPNGHVLVGMTKTGPEVGLQEIIDGQPHPYGPIEGLNSEKDILANVIHADAHGALWLGTQAGIIRVYKGVVDRYELTDGLSGPYVMDLFEDQEGDLWVITTEGIDRFRDLPVTSFGVPDGMASEISHSVLADRSGRLLVADGFRLSILQNNGIITAEQDKVISGKGQVPMVFQAADGSFWMSAANQLYRYDRGKLLTIARPKDAPPNTETKGLAEDRDGDIYALQGLNPDLWKVRKGIATRVVTSPELPPAHTMTMDHQGTLWFGLASGKLARLRGTSLDFIEVEPPGKPHSFIRQVTARDDTILSSSTFGLMVYKDGKTTYLGKTAGLPCESIFSFTFDLSGNLWMTSACGTMEVSGQEWQAWRSGTRTSVTPRVLDGLDGARFANYPTIHAADVTLDGKVWFATGAELQMVDPANLAINTIVPQVHIERVLADGTSMDAGRSSRLPPLTRQLQIDYTATSLSLPQRVLFRYKLEGHDKDWQSVGTRREAFYNDLKPGTYRFTVLACNNFGLWNEVGSSITFTVAPAWFQTRWFMVMCAFLVGLLLYGLYWLRVRQLRKHLQIQYETRLEERTRVARDLHDTLLQTIQGTKLVAEEALLGGNDSAQLRNIVARIHDWLSRAVIEGRAALTALRTESSAGDLVEKFRSAAEECCEGSAMTLRFETSGVPMELGADVTEEIFRIGYEAIRNSVAHSGGSLLEVQLVYGKVFKLRVRDNGIGFDADASSGRVSGHYGIEGMKERAAGLGGVLSVRSLPGSGTEISLTKTIG</sequence>
<dbReference type="Gene3D" id="1.20.5.1930">
    <property type="match status" value="1"/>
</dbReference>
<evidence type="ECO:0000256" key="1">
    <source>
        <dbReference type="ARBA" id="ARBA00022679"/>
    </source>
</evidence>
<protein>
    <submittedName>
        <fullName evidence="9">Signal transduction histidine kinase/ligand-binding sensor domain-containing protein</fullName>
    </submittedName>
</protein>
<gene>
    <name evidence="9" type="ORF">HDF16_005387</name>
</gene>
<dbReference type="Gene3D" id="2.130.10.10">
    <property type="entry name" value="YVTN repeat-like/Quinoprotein amine dehydrogenase"/>
    <property type="match status" value="3"/>
</dbReference>
<dbReference type="Proteomes" id="UP000540989">
    <property type="component" value="Unassembled WGS sequence"/>
</dbReference>
<reference evidence="9 10" key="1">
    <citation type="submission" date="2020-08" db="EMBL/GenBank/DDBJ databases">
        <title>Genomic Encyclopedia of Type Strains, Phase IV (KMG-V): Genome sequencing to study the core and pangenomes of soil and plant-associated prokaryotes.</title>
        <authorList>
            <person name="Whitman W."/>
        </authorList>
    </citation>
    <scope>NUCLEOTIDE SEQUENCE [LARGE SCALE GENOMIC DNA]</scope>
    <source>
        <strain evidence="9 10">M8UP14</strain>
    </source>
</reference>
<evidence type="ECO:0000256" key="5">
    <source>
        <dbReference type="SAM" id="SignalP"/>
    </source>
</evidence>
<name>A0A7W7ZIS2_9BACT</name>
<dbReference type="SUPFAM" id="SSF55874">
    <property type="entry name" value="ATPase domain of HSP90 chaperone/DNA topoisomerase II/histidine kinase"/>
    <property type="match status" value="1"/>
</dbReference>
<evidence type="ECO:0000256" key="2">
    <source>
        <dbReference type="ARBA" id="ARBA00022777"/>
    </source>
</evidence>
<dbReference type="Pfam" id="PF02518">
    <property type="entry name" value="HATPase_c"/>
    <property type="match status" value="1"/>
</dbReference>
<keyword evidence="10" id="KW-1185">Reference proteome</keyword>
<dbReference type="RefSeq" id="WP_184223062.1">
    <property type="nucleotide sequence ID" value="NZ_JACHIP010000016.1"/>
</dbReference>
<dbReference type="Gene3D" id="2.60.40.10">
    <property type="entry name" value="Immunoglobulins"/>
    <property type="match status" value="1"/>
</dbReference>
<comment type="caution">
    <text evidence="9">The sequence shown here is derived from an EMBL/GenBank/DDBJ whole genome shotgun (WGS) entry which is preliminary data.</text>
</comment>
<evidence type="ECO:0000256" key="3">
    <source>
        <dbReference type="ARBA" id="ARBA00023012"/>
    </source>
</evidence>
<accession>A0A7W7ZIS2</accession>
<dbReference type="InterPro" id="IPR011110">
    <property type="entry name" value="Reg_prop"/>
</dbReference>
<dbReference type="Gene3D" id="3.30.565.10">
    <property type="entry name" value="Histidine kinase-like ATPase, C-terminal domain"/>
    <property type="match status" value="1"/>
</dbReference>
<dbReference type="Pfam" id="PF07495">
    <property type="entry name" value="Y_Y_Y"/>
    <property type="match status" value="1"/>
</dbReference>
<feature type="domain" description="Histidine kinase/HSP90-like ATPase" evidence="6">
    <location>
        <begin position="906"/>
        <end position="992"/>
    </location>
</feature>
<feature type="signal peptide" evidence="5">
    <location>
        <begin position="1"/>
        <end position="24"/>
    </location>
</feature>
<keyword evidence="4" id="KW-1133">Transmembrane helix</keyword>
<dbReference type="InterPro" id="IPR013783">
    <property type="entry name" value="Ig-like_fold"/>
</dbReference>